<evidence type="ECO:0000256" key="9">
    <source>
        <dbReference type="HAMAP-Rule" id="MF_01148"/>
    </source>
</evidence>
<dbReference type="AlphaFoldDB" id="A0A1H0IKY7"/>
<evidence type="ECO:0000256" key="2">
    <source>
        <dbReference type="ARBA" id="ARBA00010065"/>
    </source>
</evidence>
<comment type="pathway">
    <text evidence="9">Protein modification; lipoprotein biosynthesis (N-acyl transfer).</text>
</comment>
<dbReference type="CDD" id="cd07571">
    <property type="entry name" value="ALP_N-acyl_transferase"/>
    <property type="match status" value="1"/>
</dbReference>
<dbReference type="Pfam" id="PF20154">
    <property type="entry name" value="LNT_N"/>
    <property type="match status" value="1"/>
</dbReference>
<keyword evidence="12" id="KW-1185">Reference proteome</keyword>
<protein>
    <recommendedName>
        <fullName evidence="9">Apolipoprotein N-acyltransferase</fullName>
        <shortName evidence="9">ALP N-acyltransferase</shortName>
        <ecNumber evidence="9">2.3.1.269</ecNumber>
    </recommendedName>
</protein>
<dbReference type="GO" id="GO:0042158">
    <property type="term" value="P:lipoprotein biosynthetic process"/>
    <property type="evidence" value="ECO:0007669"/>
    <property type="project" value="UniProtKB-UniRule"/>
</dbReference>
<dbReference type="UniPathway" id="UPA00666"/>
<dbReference type="Pfam" id="PF00795">
    <property type="entry name" value="CN_hydrolase"/>
    <property type="match status" value="1"/>
</dbReference>
<proteinExistence type="inferred from homology"/>
<keyword evidence="6 9" id="KW-1133">Transmembrane helix</keyword>
<dbReference type="SUPFAM" id="SSF56317">
    <property type="entry name" value="Carbon-nitrogen hydrolase"/>
    <property type="match status" value="1"/>
</dbReference>
<keyword evidence="4 9" id="KW-0808">Transferase</keyword>
<dbReference type="PANTHER" id="PTHR38686:SF1">
    <property type="entry name" value="APOLIPOPROTEIN N-ACYLTRANSFERASE"/>
    <property type="match status" value="1"/>
</dbReference>
<keyword evidence="8 9" id="KW-0012">Acyltransferase</keyword>
<comment type="catalytic activity">
    <reaction evidence="9">
        <text>N-terminal S-1,2-diacyl-sn-glyceryl-L-cysteinyl-[lipoprotein] + a glycerophospholipid = N-acyl-S-1,2-diacyl-sn-glyceryl-L-cysteinyl-[lipoprotein] + a 2-acyl-sn-glycero-3-phospholipid + H(+)</text>
        <dbReference type="Rhea" id="RHEA:48228"/>
        <dbReference type="Rhea" id="RHEA-COMP:14681"/>
        <dbReference type="Rhea" id="RHEA-COMP:14684"/>
        <dbReference type="ChEBI" id="CHEBI:15378"/>
        <dbReference type="ChEBI" id="CHEBI:136912"/>
        <dbReference type="ChEBI" id="CHEBI:140656"/>
        <dbReference type="ChEBI" id="CHEBI:140657"/>
        <dbReference type="ChEBI" id="CHEBI:140660"/>
        <dbReference type="EC" id="2.3.1.269"/>
    </reaction>
</comment>
<dbReference type="GO" id="GO:0016410">
    <property type="term" value="F:N-acyltransferase activity"/>
    <property type="evidence" value="ECO:0007669"/>
    <property type="project" value="UniProtKB-UniRule"/>
</dbReference>
<feature type="transmembrane region" description="Helical" evidence="9">
    <location>
        <begin position="20"/>
        <end position="51"/>
    </location>
</feature>
<dbReference type="InterPro" id="IPR004563">
    <property type="entry name" value="Apolipo_AcylTrfase"/>
</dbReference>
<feature type="transmembrane region" description="Helical" evidence="9">
    <location>
        <begin position="99"/>
        <end position="124"/>
    </location>
</feature>
<keyword evidence="7 9" id="KW-0472">Membrane</keyword>
<organism evidence="11 12">
    <name type="scientific">Aureimonas jatrophae</name>
    <dbReference type="NCBI Taxonomy" id="1166073"/>
    <lineage>
        <taxon>Bacteria</taxon>
        <taxon>Pseudomonadati</taxon>
        <taxon>Pseudomonadota</taxon>
        <taxon>Alphaproteobacteria</taxon>
        <taxon>Hyphomicrobiales</taxon>
        <taxon>Aurantimonadaceae</taxon>
        <taxon>Aureimonas</taxon>
    </lineage>
</organism>
<keyword evidence="11" id="KW-0449">Lipoprotein</keyword>
<comment type="subcellular location">
    <subcellularLocation>
        <location evidence="1 9">Cell membrane</location>
        <topology evidence="1 9">Multi-pass membrane protein</topology>
    </subcellularLocation>
</comment>
<dbReference type="InterPro" id="IPR036526">
    <property type="entry name" value="C-N_Hydrolase_sf"/>
</dbReference>
<dbReference type="Proteomes" id="UP000198793">
    <property type="component" value="Unassembled WGS sequence"/>
</dbReference>
<feature type="transmembrane region" description="Helical" evidence="9">
    <location>
        <begin position="206"/>
        <end position="225"/>
    </location>
</feature>
<reference evidence="11 12" key="1">
    <citation type="submission" date="2016-10" db="EMBL/GenBank/DDBJ databases">
        <authorList>
            <person name="de Groot N.N."/>
        </authorList>
    </citation>
    <scope>NUCLEOTIDE SEQUENCE [LARGE SCALE GENOMIC DNA]</scope>
    <source>
        <strain evidence="12">L7-484,KACC 16230,DSM 25025</strain>
    </source>
</reference>
<accession>A0A1H0IKY7</accession>
<feature type="transmembrane region" description="Helical" evidence="9">
    <location>
        <begin position="136"/>
        <end position="159"/>
    </location>
</feature>
<feature type="domain" description="CN hydrolase" evidence="10">
    <location>
        <begin position="243"/>
        <end position="495"/>
    </location>
</feature>
<dbReference type="GO" id="GO:0005886">
    <property type="term" value="C:plasma membrane"/>
    <property type="evidence" value="ECO:0007669"/>
    <property type="project" value="UniProtKB-SubCell"/>
</dbReference>
<evidence type="ECO:0000256" key="7">
    <source>
        <dbReference type="ARBA" id="ARBA00023136"/>
    </source>
</evidence>
<keyword evidence="3 9" id="KW-1003">Cell membrane</keyword>
<evidence type="ECO:0000313" key="11">
    <source>
        <dbReference type="EMBL" id="SDO31950.1"/>
    </source>
</evidence>
<dbReference type="InterPro" id="IPR003010">
    <property type="entry name" value="C-N_Hydrolase"/>
</dbReference>
<evidence type="ECO:0000256" key="8">
    <source>
        <dbReference type="ARBA" id="ARBA00023315"/>
    </source>
</evidence>
<comment type="function">
    <text evidence="9">Catalyzes the phospholipid dependent N-acylation of the N-terminal cysteine of apolipoprotein, the last step in lipoprotein maturation.</text>
</comment>
<gene>
    <name evidence="9" type="primary">lnt</name>
    <name evidence="11" type="ORF">SAMN05192530_105204</name>
</gene>
<evidence type="ECO:0000256" key="5">
    <source>
        <dbReference type="ARBA" id="ARBA00022692"/>
    </source>
</evidence>
<comment type="similarity">
    <text evidence="2 9">Belongs to the CN hydrolase family. Apolipoprotein N-acyltransferase subfamily.</text>
</comment>
<feature type="transmembrane region" description="Helical" evidence="9">
    <location>
        <begin position="72"/>
        <end position="93"/>
    </location>
</feature>
<dbReference type="PANTHER" id="PTHR38686">
    <property type="entry name" value="APOLIPOPROTEIN N-ACYLTRANSFERASE"/>
    <property type="match status" value="1"/>
</dbReference>
<keyword evidence="5 9" id="KW-0812">Transmembrane</keyword>
<evidence type="ECO:0000256" key="4">
    <source>
        <dbReference type="ARBA" id="ARBA00022679"/>
    </source>
</evidence>
<dbReference type="HAMAP" id="MF_01148">
    <property type="entry name" value="Lnt"/>
    <property type="match status" value="1"/>
</dbReference>
<evidence type="ECO:0000256" key="3">
    <source>
        <dbReference type="ARBA" id="ARBA00022475"/>
    </source>
</evidence>
<sequence length="533" mass="56385">MERLAGRIMLLSGWRRALLAMLAGAVATLALAPFNIPAVGFLSFPVLVWLIDGASGEPGRSALRRAFPAFRIGWCFGFGYFVGGLWWLGSALLVDGPEFAWALPLAVVGLPAVLAIYHGLGCLLARLAWSGGPWRLLALAAGLSAAEVARGTLFTGFPWNEIGVMAVPVPLLMQVLALVGLHAMTLLAIFVFSLPALVVGRRRGRGTVVVLGLVLVAAQVGYGAWRLAAPPLPPVDGVALRIVQPNVLQGQKWDPAEAERIFSRLLELTDAAAPADAPAAPRRLVIWPESAFPFILTDRPDAVGALAQTLRPGDTLLAGATRVEEAEGELPRFYNAIYAIGEDGVVEDAADKIHLVPFGEYLPYQALLESWGFSQVAKLPGGFSAGARRRVIDVDGSPGFLPVICYEAIFQDELVPLPDGERPGFILNVTNDAWYGRTPGPYQHQRQAMLTAVALGLPLVRAANTGISVVTDAQGRPQAGLALGEGGTVDAALPGAGDETPFARFGNVPFAVLWGVAALASLAAARRRSRDTA</sequence>
<evidence type="ECO:0000256" key="1">
    <source>
        <dbReference type="ARBA" id="ARBA00004651"/>
    </source>
</evidence>
<dbReference type="PROSITE" id="PS50263">
    <property type="entry name" value="CN_HYDROLASE"/>
    <property type="match status" value="1"/>
</dbReference>
<feature type="transmembrane region" description="Helical" evidence="9">
    <location>
        <begin position="508"/>
        <end position="525"/>
    </location>
</feature>
<evidence type="ECO:0000313" key="12">
    <source>
        <dbReference type="Proteomes" id="UP000198793"/>
    </source>
</evidence>
<dbReference type="EMBL" id="FNIT01000005">
    <property type="protein sequence ID" value="SDO31950.1"/>
    <property type="molecule type" value="Genomic_DNA"/>
</dbReference>
<evidence type="ECO:0000259" key="10">
    <source>
        <dbReference type="PROSITE" id="PS50263"/>
    </source>
</evidence>
<dbReference type="InterPro" id="IPR045378">
    <property type="entry name" value="LNT_N"/>
</dbReference>
<dbReference type="EC" id="2.3.1.269" evidence="9"/>
<name>A0A1H0IKY7_9HYPH</name>
<dbReference type="NCBIfam" id="TIGR00546">
    <property type="entry name" value="lnt"/>
    <property type="match status" value="1"/>
</dbReference>
<dbReference type="STRING" id="1166073.SAMN05192530_105204"/>
<dbReference type="Gene3D" id="3.60.110.10">
    <property type="entry name" value="Carbon-nitrogen hydrolase"/>
    <property type="match status" value="1"/>
</dbReference>
<evidence type="ECO:0000256" key="6">
    <source>
        <dbReference type="ARBA" id="ARBA00022989"/>
    </source>
</evidence>
<feature type="transmembrane region" description="Helical" evidence="9">
    <location>
        <begin position="171"/>
        <end position="194"/>
    </location>
</feature>